<dbReference type="EMBL" id="PDZR01000034">
    <property type="protein sequence ID" value="PNG24383.1"/>
    <property type="molecule type" value="Genomic_DNA"/>
</dbReference>
<evidence type="ECO:0008006" key="4">
    <source>
        <dbReference type="Google" id="ProtNLM"/>
    </source>
</evidence>
<evidence type="ECO:0000313" key="2">
    <source>
        <dbReference type="EMBL" id="PNG24383.1"/>
    </source>
</evidence>
<reference evidence="2 3" key="1">
    <citation type="submission" date="2017-10" db="EMBL/GenBank/DDBJ databases">
        <title>Genome announcement of Methylocella silvestris TVC from permafrost.</title>
        <authorList>
            <person name="Wang J."/>
            <person name="Geng K."/>
            <person name="Ul-Haque F."/>
            <person name="Crombie A.T."/>
            <person name="Street L.E."/>
            <person name="Wookey P.A."/>
            <person name="Murrell J.C."/>
            <person name="Pratscher J."/>
        </authorList>
    </citation>
    <scope>NUCLEOTIDE SEQUENCE [LARGE SCALE GENOMIC DNA]</scope>
    <source>
        <strain evidence="2 3">TVC</strain>
    </source>
</reference>
<accession>A0A2J7TC89</accession>
<protein>
    <recommendedName>
        <fullName evidence="4">DUF4405 domain-containing protein</fullName>
    </recommendedName>
</protein>
<keyword evidence="1" id="KW-0472">Membrane</keyword>
<organism evidence="2 3">
    <name type="scientific">Methylocella silvestris</name>
    <dbReference type="NCBI Taxonomy" id="199596"/>
    <lineage>
        <taxon>Bacteria</taxon>
        <taxon>Pseudomonadati</taxon>
        <taxon>Pseudomonadota</taxon>
        <taxon>Alphaproteobacteria</taxon>
        <taxon>Hyphomicrobiales</taxon>
        <taxon>Beijerinckiaceae</taxon>
        <taxon>Methylocella</taxon>
    </lineage>
</organism>
<feature type="transmembrane region" description="Helical" evidence="1">
    <location>
        <begin position="7"/>
        <end position="28"/>
    </location>
</feature>
<gene>
    <name evidence="2" type="ORF">CR492_19025</name>
</gene>
<feature type="transmembrane region" description="Helical" evidence="1">
    <location>
        <begin position="40"/>
        <end position="60"/>
    </location>
</feature>
<dbReference type="Proteomes" id="UP000236286">
    <property type="component" value="Unassembled WGS sequence"/>
</dbReference>
<evidence type="ECO:0000313" key="3">
    <source>
        <dbReference type="Proteomes" id="UP000236286"/>
    </source>
</evidence>
<sequence>MELKREWTTPLVIGIFLLSGVTGIMLFFDKATLLGKNAHMYVGLLFVAGVIAHVISNLFAFKRYLLKTNTRLIVGIFAVILIATFVPFGPKMPAGGQQGMRKFMDAALNAPVSELAVLIKRDPNDLLQNLRAAGYDIKDSSQSLISAAGATGEGQQVKALNAITVLMQ</sequence>
<feature type="transmembrane region" description="Helical" evidence="1">
    <location>
        <begin position="72"/>
        <end position="90"/>
    </location>
</feature>
<dbReference type="OrthoDB" id="5363112at2"/>
<comment type="caution">
    <text evidence="2">The sequence shown here is derived from an EMBL/GenBank/DDBJ whole genome shotgun (WGS) entry which is preliminary data.</text>
</comment>
<dbReference type="AlphaFoldDB" id="A0A2J7TC89"/>
<dbReference type="RefSeq" id="WP_102845303.1">
    <property type="nucleotide sequence ID" value="NZ_PDZR01000034.1"/>
</dbReference>
<proteinExistence type="predicted"/>
<keyword evidence="1" id="KW-0812">Transmembrane</keyword>
<name>A0A2J7TC89_METSI</name>
<evidence type="ECO:0000256" key="1">
    <source>
        <dbReference type="SAM" id="Phobius"/>
    </source>
</evidence>
<keyword evidence="1" id="KW-1133">Transmembrane helix</keyword>